<keyword evidence="5" id="KW-0862">Zinc</keyword>
<proteinExistence type="predicted"/>
<evidence type="ECO:0000256" key="4">
    <source>
        <dbReference type="ARBA" id="ARBA00022801"/>
    </source>
</evidence>
<evidence type="ECO:0000256" key="5">
    <source>
        <dbReference type="ARBA" id="ARBA00022833"/>
    </source>
</evidence>
<organism evidence="7 8">
    <name type="scientific">Actinomadura graeca</name>
    <dbReference type="NCBI Taxonomy" id="2750812"/>
    <lineage>
        <taxon>Bacteria</taxon>
        <taxon>Bacillati</taxon>
        <taxon>Actinomycetota</taxon>
        <taxon>Actinomycetes</taxon>
        <taxon>Streptosporangiales</taxon>
        <taxon>Thermomonosporaceae</taxon>
        <taxon>Actinomadura</taxon>
    </lineage>
</organism>
<protein>
    <submittedName>
        <fullName evidence="7">Peptidase</fullName>
    </submittedName>
</protein>
<accession>A0ABX8R3B5</accession>
<evidence type="ECO:0000256" key="2">
    <source>
        <dbReference type="ARBA" id="ARBA00022670"/>
    </source>
</evidence>
<dbReference type="Gene3D" id="3.90.132.10">
    <property type="entry name" value="Leishmanolysin , domain 2"/>
    <property type="match status" value="1"/>
</dbReference>
<keyword evidence="4" id="KW-0378">Hydrolase</keyword>
<evidence type="ECO:0000256" key="6">
    <source>
        <dbReference type="ARBA" id="ARBA00023049"/>
    </source>
</evidence>
<dbReference type="EMBL" id="CP059572">
    <property type="protein sequence ID" value="QXJ25585.1"/>
    <property type="molecule type" value="Genomic_DNA"/>
</dbReference>
<evidence type="ECO:0000313" key="8">
    <source>
        <dbReference type="Proteomes" id="UP001049518"/>
    </source>
</evidence>
<keyword evidence="2" id="KW-0645">Protease</keyword>
<keyword evidence="6" id="KW-0482">Metalloprotease</keyword>
<dbReference type="InterPro" id="IPR001577">
    <property type="entry name" value="Peptidase_M8"/>
</dbReference>
<keyword evidence="3" id="KW-0479">Metal-binding</keyword>
<dbReference type="Proteomes" id="UP001049518">
    <property type="component" value="Chromosome"/>
</dbReference>
<evidence type="ECO:0000256" key="3">
    <source>
        <dbReference type="ARBA" id="ARBA00022723"/>
    </source>
</evidence>
<dbReference type="Gene3D" id="3.40.390.10">
    <property type="entry name" value="Collagenase (Catalytic Domain)"/>
    <property type="match status" value="1"/>
</dbReference>
<dbReference type="RefSeq" id="WP_231331684.1">
    <property type="nucleotide sequence ID" value="NZ_CP059572.1"/>
</dbReference>
<gene>
    <name evidence="7" type="ORF">AGRA3207_007101</name>
</gene>
<dbReference type="Pfam" id="PF01457">
    <property type="entry name" value="Peptidase_M8"/>
    <property type="match status" value="1"/>
</dbReference>
<reference evidence="7" key="1">
    <citation type="submission" date="2020-07" db="EMBL/GenBank/DDBJ databases">
        <authorList>
            <person name="Tarantini F.S."/>
            <person name="Hong K.W."/>
            <person name="Chan K.G."/>
        </authorList>
    </citation>
    <scope>NUCLEOTIDE SEQUENCE</scope>
    <source>
        <strain evidence="7">32-07</strain>
    </source>
</reference>
<comment type="cofactor">
    <cofactor evidence="1">
        <name>Zn(2+)</name>
        <dbReference type="ChEBI" id="CHEBI:29105"/>
    </cofactor>
</comment>
<dbReference type="InterPro" id="IPR024079">
    <property type="entry name" value="MetalloPept_cat_dom_sf"/>
</dbReference>
<sequence length="280" mass="29186">MDTYLAKADAARASELAATDSPFTIEIRFLGGLSDEQQAAFAGAADRWARVIVGDLPDIEIDGDLIDDVLILAQGQAIDGVGHVLGQAGPTHARRAADGTWLQPCKGHMAFDTADLGQMEAEGTLLDVITHEMGHVLGIGSMWGLKGLVSPPADAPDALVNPVFTGPAAMAEYGRLLGGGPLPVPVENRGGGGTARVHWRESVFANELMTGFVGAAGNPLSRLTIAGLQDLEYQVDLEAADEYALPDLLSLAQAGSLVTHVAPVDHGFMLPTIPVPVEAK</sequence>
<dbReference type="SUPFAM" id="SSF55486">
    <property type="entry name" value="Metalloproteases ('zincins'), catalytic domain"/>
    <property type="match status" value="2"/>
</dbReference>
<name>A0ABX8R3B5_9ACTN</name>
<evidence type="ECO:0000256" key="1">
    <source>
        <dbReference type="ARBA" id="ARBA00001947"/>
    </source>
</evidence>
<evidence type="ECO:0000313" key="7">
    <source>
        <dbReference type="EMBL" id="QXJ25585.1"/>
    </source>
</evidence>
<keyword evidence="8" id="KW-1185">Reference proteome</keyword>